<dbReference type="EMBL" id="BQKE01000001">
    <property type="protein sequence ID" value="GJM61386.1"/>
    <property type="molecule type" value="Genomic_DNA"/>
</dbReference>
<keyword evidence="4" id="KW-1185">Reference proteome</keyword>
<evidence type="ECO:0000313" key="3">
    <source>
        <dbReference type="EMBL" id="GJM61386.1"/>
    </source>
</evidence>
<reference evidence="3 4" key="1">
    <citation type="submission" date="2021-12" db="EMBL/GenBank/DDBJ databases">
        <title>Genome sequencing of bacteria with rrn-lacking chromosome and rrn-plasmid.</title>
        <authorList>
            <person name="Anda M."/>
            <person name="Iwasaki W."/>
        </authorList>
    </citation>
    <scope>NUCLEOTIDE SEQUENCE [LARGE SCALE GENOMIC DNA]</scope>
    <source>
        <strain evidence="3 4">NBRC 15940</strain>
    </source>
</reference>
<evidence type="ECO:0000256" key="1">
    <source>
        <dbReference type="SAM" id="MobiDB-lite"/>
    </source>
</evidence>
<gene>
    <name evidence="3" type="ORF">PEDI_19380</name>
</gene>
<comment type="caution">
    <text evidence="3">The sequence shown here is derived from an EMBL/GenBank/DDBJ whole genome shotgun (WGS) entry which is preliminary data.</text>
</comment>
<dbReference type="AlphaFoldDB" id="A0AAN4VWN6"/>
<accession>A0AAN4VWN6</accession>
<keyword evidence="2" id="KW-1133">Transmembrane helix</keyword>
<protein>
    <submittedName>
        <fullName evidence="3">Uncharacterized protein</fullName>
    </submittedName>
</protein>
<proteinExistence type="predicted"/>
<organism evidence="3 4">
    <name type="scientific">Persicobacter diffluens</name>
    <dbReference type="NCBI Taxonomy" id="981"/>
    <lineage>
        <taxon>Bacteria</taxon>
        <taxon>Pseudomonadati</taxon>
        <taxon>Bacteroidota</taxon>
        <taxon>Cytophagia</taxon>
        <taxon>Cytophagales</taxon>
        <taxon>Persicobacteraceae</taxon>
        <taxon>Persicobacter</taxon>
    </lineage>
</organism>
<dbReference type="RefSeq" id="WP_338236942.1">
    <property type="nucleotide sequence ID" value="NZ_BQKE01000001.1"/>
</dbReference>
<dbReference type="Proteomes" id="UP001310022">
    <property type="component" value="Unassembled WGS sequence"/>
</dbReference>
<feature type="transmembrane region" description="Helical" evidence="2">
    <location>
        <begin position="6"/>
        <end position="22"/>
    </location>
</feature>
<evidence type="ECO:0000313" key="4">
    <source>
        <dbReference type="Proteomes" id="UP001310022"/>
    </source>
</evidence>
<name>A0AAN4VWN6_9BACT</name>
<evidence type="ECO:0000256" key="2">
    <source>
        <dbReference type="SAM" id="Phobius"/>
    </source>
</evidence>
<feature type="region of interest" description="Disordered" evidence="1">
    <location>
        <begin position="24"/>
        <end position="115"/>
    </location>
</feature>
<keyword evidence="2" id="KW-0472">Membrane</keyword>
<sequence length="176" mass="20249">MEDNLIYIIYIVLAILWAIFKPKKKKKQEELPFEDEYPPSGSEAQNPNEPPLSFEEILAQLSGQPVKKQEQEQILEEEEELPVRTYSSPFREEAQPEAEPLRPAYEVKQPADEPLGETRKSLESLMKSAQNADKERLGAFRMPKKKKSASKYGKRLRTKGGLKDAVIMAEIINRKY</sequence>
<keyword evidence="2" id="KW-0812">Transmembrane</keyword>